<dbReference type="RefSeq" id="WP_044831013.1">
    <property type="nucleotide sequence ID" value="NZ_CP059736.1"/>
</dbReference>
<dbReference type="SUPFAM" id="SSF69635">
    <property type="entry name" value="Type III secretory system chaperone-like"/>
    <property type="match status" value="1"/>
</dbReference>
<dbReference type="EMBL" id="CP059736">
    <property type="protein sequence ID" value="WDE02154.1"/>
    <property type="molecule type" value="Genomic_DNA"/>
</dbReference>
<dbReference type="AlphaFoldDB" id="A0AAE9YXG0"/>
<name>A0AAE9YXG0_9GAMM</name>
<dbReference type="KEGG" id="tact:SG35_030825"/>
<evidence type="ECO:0000313" key="2">
    <source>
        <dbReference type="Proteomes" id="UP000032568"/>
    </source>
</evidence>
<dbReference type="Proteomes" id="UP000032568">
    <property type="component" value="Chromosome pTact"/>
</dbReference>
<reference evidence="1 2" key="2">
    <citation type="journal article" date="2022" name="Mar. Drugs">
        <title>Bioassay-Guided Fractionation Leads to the Detection of Cholic Acid Generated by the Rare Thalassomonas sp.</title>
        <authorList>
            <person name="Pheiffer F."/>
            <person name="Schneider Y.K."/>
            <person name="Hansen E.H."/>
            <person name="Andersen J.H."/>
            <person name="Isaksson J."/>
            <person name="Busche T."/>
            <person name="R C."/>
            <person name="Kalinowski J."/>
            <person name="Zyl L.V."/>
            <person name="Trindade M."/>
        </authorList>
    </citation>
    <scope>NUCLEOTIDE SEQUENCE [LARGE SCALE GENOMIC DNA]</scope>
    <source>
        <strain evidence="1 2">A5K-106</strain>
    </source>
</reference>
<dbReference type="Gene3D" id="3.30.1460.10">
    <property type="match status" value="1"/>
</dbReference>
<gene>
    <name evidence="1" type="ORF">SG35_030825</name>
</gene>
<keyword evidence="2" id="KW-1185">Reference proteome</keyword>
<accession>A0AAE9YXG0</accession>
<evidence type="ECO:0000313" key="1">
    <source>
        <dbReference type="EMBL" id="WDE02154.1"/>
    </source>
</evidence>
<protein>
    <submittedName>
        <fullName evidence="1">Type III secretion system chaperone</fullName>
    </submittedName>
</protein>
<organism evidence="1 2">
    <name type="scientific">Thalassomonas actiniarum</name>
    <dbReference type="NCBI Taxonomy" id="485447"/>
    <lineage>
        <taxon>Bacteria</taxon>
        <taxon>Pseudomonadati</taxon>
        <taxon>Pseudomonadota</taxon>
        <taxon>Gammaproteobacteria</taxon>
        <taxon>Alteromonadales</taxon>
        <taxon>Colwelliaceae</taxon>
        <taxon>Thalassomonas</taxon>
    </lineage>
</organism>
<sequence length="147" mass="16562">MAVQHIQWLSEYDPALQFDDSGSSCFNHDDLFDVFLHLDDSTLIGVIPIIEYDGNASTFQQALAWNFQHAPFNTSLAFDAESGWISLKLFFDNEQLSSENKVNTLVNYIDAARQIHQLLHSNDFLFESGVATEEPASFQPADLMLSV</sequence>
<reference evidence="1 2" key="1">
    <citation type="journal article" date="2015" name="Genome Announc.">
        <title>Draft Genome Sequences of Marine Isolates of Thalassomonas viridans and Thalassomonas actiniarum.</title>
        <authorList>
            <person name="Olonade I."/>
            <person name="van Zyl L.J."/>
            <person name="Trindade M."/>
        </authorList>
    </citation>
    <scope>NUCLEOTIDE SEQUENCE [LARGE SCALE GENOMIC DNA]</scope>
    <source>
        <strain evidence="1 2">A5K-106</strain>
    </source>
</reference>
<proteinExistence type="predicted"/>